<reference evidence="2" key="2">
    <citation type="submission" date="2019-06" db="EMBL/GenBank/DDBJ databases">
        <title>Co-occurence of chitin degradation, pigmentation and bioactivity in marine Pseudoalteromonas.</title>
        <authorList>
            <person name="Sonnenschein E.C."/>
            <person name="Bech P.K."/>
        </authorList>
    </citation>
    <scope>NUCLEOTIDE SEQUENCE [LARGE SCALE GENOMIC DNA]</scope>
    <source>
        <strain evidence="2">S2599</strain>
    </source>
</reference>
<evidence type="ECO:0000313" key="1">
    <source>
        <dbReference type="EMBL" id="TMP31205.1"/>
    </source>
</evidence>
<dbReference type="PROSITE" id="PS51257">
    <property type="entry name" value="PROKAR_LIPOPROTEIN"/>
    <property type="match status" value="1"/>
</dbReference>
<gene>
    <name evidence="1" type="ORF">CWB98_22105</name>
</gene>
<proteinExistence type="predicted"/>
<comment type="caution">
    <text evidence="1">The sequence shown here is derived from an EMBL/GenBank/DDBJ whole genome shotgun (WGS) entry which is preliminary data.</text>
</comment>
<evidence type="ECO:0000313" key="2">
    <source>
        <dbReference type="Proteomes" id="UP000306719"/>
    </source>
</evidence>
<dbReference type="AlphaFoldDB" id="A0A5S3WQF8"/>
<dbReference type="RefSeq" id="WP_138546743.1">
    <property type="nucleotide sequence ID" value="NZ_PNCJ01000055.1"/>
</dbReference>
<evidence type="ECO:0008006" key="3">
    <source>
        <dbReference type="Google" id="ProtNLM"/>
    </source>
</evidence>
<accession>A0A5S3WQF8</accession>
<organism evidence="1 2">
    <name type="scientific">Pseudoalteromonas rubra</name>
    <dbReference type="NCBI Taxonomy" id="43658"/>
    <lineage>
        <taxon>Bacteria</taxon>
        <taxon>Pseudomonadati</taxon>
        <taxon>Pseudomonadota</taxon>
        <taxon>Gammaproteobacteria</taxon>
        <taxon>Alteromonadales</taxon>
        <taxon>Pseudoalteromonadaceae</taxon>
        <taxon>Pseudoalteromonas</taxon>
    </lineage>
</organism>
<protein>
    <recommendedName>
        <fullName evidence="3">Lipocalin-like domain-containing protein</fullName>
    </recommendedName>
</protein>
<dbReference type="Proteomes" id="UP000306719">
    <property type="component" value="Unassembled WGS sequence"/>
</dbReference>
<reference evidence="1 2" key="1">
    <citation type="submission" date="2018-01" db="EMBL/GenBank/DDBJ databases">
        <authorList>
            <person name="Paulsen S."/>
            <person name="Gram L.K."/>
        </authorList>
    </citation>
    <scope>NUCLEOTIDE SEQUENCE [LARGE SCALE GENOMIC DNA]</scope>
    <source>
        <strain evidence="1 2">S2599</strain>
    </source>
</reference>
<sequence>MLKFHIPFLVLIISGCTITTTEKAKGYHVGMWDLVADYCDETYELRADGTQTVISYPEISTDTYTFKRFGDTEFYAWEYTVIEYNNKPSCNGTFDTHLGEKTLAFVKFKNNFTEMHIYSWPNESSYIGGYLKKR</sequence>
<dbReference type="OrthoDB" id="6401041at2"/>
<name>A0A5S3WQF8_9GAMM</name>
<dbReference type="EMBL" id="PNCJ01000055">
    <property type="protein sequence ID" value="TMP31205.1"/>
    <property type="molecule type" value="Genomic_DNA"/>
</dbReference>